<protein>
    <submittedName>
        <fullName evidence="3">Antibiotic biosynthesis monooxygenase</fullName>
    </submittedName>
</protein>
<feature type="transmembrane region" description="Helical" evidence="1">
    <location>
        <begin position="228"/>
        <end position="247"/>
    </location>
</feature>
<dbReference type="InterPro" id="IPR038762">
    <property type="entry name" value="ABM_predict"/>
</dbReference>
<dbReference type="Proteomes" id="UP000525652">
    <property type="component" value="Unassembled WGS sequence"/>
</dbReference>
<name>A0A7X1AW76_9BACT</name>
<dbReference type="Pfam" id="PF03992">
    <property type="entry name" value="ABM"/>
    <property type="match status" value="1"/>
</dbReference>
<proteinExistence type="predicted"/>
<accession>A0A7X1AW76</accession>
<keyword evidence="3" id="KW-0560">Oxidoreductase</keyword>
<organism evidence="3 4">
    <name type="scientific">Puniceicoccus vermicola</name>
    <dbReference type="NCBI Taxonomy" id="388746"/>
    <lineage>
        <taxon>Bacteria</taxon>
        <taxon>Pseudomonadati</taxon>
        <taxon>Verrucomicrobiota</taxon>
        <taxon>Opitutia</taxon>
        <taxon>Puniceicoccales</taxon>
        <taxon>Puniceicoccaceae</taxon>
        <taxon>Puniceicoccus</taxon>
    </lineage>
</organism>
<comment type="caution">
    <text evidence="3">The sequence shown here is derived from an EMBL/GenBank/DDBJ whole genome shotgun (WGS) entry which is preliminary data.</text>
</comment>
<gene>
    <name evidence="3" type="ORF">H5P30_04985</name>
</gene>
<dbReference type="InterPro" id="IPR007138">
    <property type="entry name" value="ABM_dom"/>
</dbReference>
<reference evidence="3 4" key="1">
    <citation type="submission" date="2020-07" db="EMBL/GenBank/DDBJ databases">
        <authorList>
            <person name="Feng X."/>
        </authorList>
    </citation>
    <scope>NUCLEOTIDE SEQUENCE [LARGE SCALE GENOMIC DNA]</scope>
    <source>
        <strain evidence="3 4">JCM14086</strain>
    </source>
</reference>
<feature type="transmembrane region" description="Helical" evidence="1">
    <location>
        <begin position="253"/>
        <end position="273"/>
    </location>
</feature>
<dbReference type="InterPro" id="IPR011008">
    <property type="entry name" value="Dimeric_a/b-barrel"/>
</dbReference>
<evidence type="ECO:0000256" key="1">
    <source>
        <dbReference type="SAM" id="Phobius"/>
    </source>
</evidence>
<dbReference type="RefSeq" id="WP_185691858.1">
    <property type="nucleotide sequence ID" value="NZ_JACHVA010000046.1"/>
</dbReference>
<feature type="transmembrane region" description="Helical" evidence="1">
    <location>
        <begin position="293"/>
        <end position="314"/>
    </location>
</feature>
<evidence type="ECO:0000313" key="4">
    <source>
        <dbReference type="Proteomes" id="UP000525652"/>
    </source>
</evidence>
<sequence>MKNSPEPGHLKSHVTLVISHRVSEEVSREFARLQDELARKLKTFEGFLGLETSSPEGGRQEEWVIVYRFQHAGALEKWMESPQRKKIVEKIRELTGQEGSIQILVEPQNKESVTTVFAHRIKKGCEEDYRNWRARIIEAQRAFDGFLGVESFDPIEGVSDQWVDIGHFTNAESRIAWMESEERKRLVRELEPLAEDVSVKSVSSGLDAWFRSGSGEQSEETPPVWKQALSILLALYPIVMLLTFYFNPLFGSISLPLMMLIGNAVSVSLLSWFVMKWVNRLLGFWLLPKRKSLALDIGGAVGIFILLAIMLFLFERFDPLPMK</sequence>
<dbReference type="GO" id="GO:0004497">
    <property type="term" value="F:monooxygenase activity"/>
    <property type="evidence" value="ECO:0007669"/>
    <property type="project" value="UniProtKB-KW"/>
</dbReference>
<dbReference type="SUPFAM" id="SSF54909">
    <property type="entry name" value="Dimeric alpha+beta barrel"/>
    <property type="match status" value="2"/>
</dbReference>
<dbReference type="PANTHER" id="PTHR40057">
    <property type="entry name" value="SLR1162 PROTEIN"/>
    <property type="match status" value="1"/>
</dbReference>
<evidence type="ECO:0000313" key="3">
    <source>
        <dbReference type="EMBL" id="MBC2601133.1"/>
    </source>
</evidence>
<dbReference type="PANTHER" id="PTHR40057:SF1">
    <property type="entry name" value="SLR1162 PROTEIN"/>
    <property type="match status" value="1"/>
</dbReference>
<keyword evidence="1" id="KW-0472">Membrane</keyword>
<dbReference type="AlphaFoldDB" id="A0A7X1AW76"/>
<feature type="domain" description="ABM" evidence="2">
    <location>
        <begin position="14"/>
        <end position="89"/>
    </location>
</feature>
<keyword evidence="1" id="KW-1133">Transmembrane helix</keyword>
<dbReference type="Gene3D" id="3.30.70.100">
    <property type="match status" value="2"/>
</dbReference>
<dbReference type="EMBL" id="JACHVA010000046">
    <property type="protein sequence ID" value="MBC2601133.1"/>
    <property type="molecule type" value="Genomic_DNA"/>
</dbReference>
<keyword evidence="1" id="KW-0812">Transmembrane</keyword>
<keyword evidence="3" id="KW-0503">Monooxygenase</keyword>
<keyword evidence="4" id="KW-1185">Reference proteome</keyword>
<evidence type="ECO:0000259" key="2">
    <source>
        <dbReference type="Pfam" id="PF03992"/>
    </source>
</evidence>